<proteinExistence type="predicted"/>
<feature type="region of interest" description="Disordered" evidence="2">
    <location>
        <begin position="54"/>
        <end position="73"/>
    </location>
</feature>
<evidence type="ECO:0000313" key="3">
    <source>
        <dbReference type="EMBL" id="CAL5091049.1"/>
    </source>
</evidence>
<organism evidence="3 4">
    <name type="scientific">Urochloa decumbens</name>
    <dbReference type="NCBI Taxonomy" id="240449"/>
    <lineage>
        <taxon>Eukaryota</taxon>
        <taxon>Viridiplantae</taxon>
        <taxon>Streptophyta</taxon>
        <taxon>Embryophyta</taxon>
        <taxon>Tracheophyta</taxon>
        <taxon>Spermatophyta</taxon>
        <taxon>Magnoliopsida</taxon>
        <taxon>Liliopsida</taxon>
        <taxon>Poales</taxon>
        <taxon>Poaceae</taxon>
        <taxon>PACMAD clade</taxon>
        <taxon>Panicoideae</taxon>
        <taxon>Panicodae</taxon>
        <taxon>Paniceae</taxon>
        <taxon>Melinidinae</taxon>
        <taxon>Urochloa</taxon>
    </lineage>
</organism>
<sequence>MFPTKKRKVDKISSLHPALVYQPSHSSGTGGEDYSAKKTGAYLMDELMESETGTPEKLGMEHSASPTKPSASSLRHLSVPTMTIQGKDEDKEITSNLFMKPCIGAPLLATSEKRDTDKLMLVSEAPRHKVHYFVLISGISSVQRTLTFLPPTPTRSDLPSADERRVTALASIPSIKIEHREVEVEVVKETSTSQGLAHDFSMLREAVAPDQNDPRQKTSTNSASSVPPATTVVATDHLFHIETQNQYSENLRSELLNICNQNSESLLQRIEAYISQSQVYKEVARLKEELENERSEKTAAVKMVRVLEERFQGQTEGLHSESERSQQIMAAQKKLLQEHAALKSEMARKDEDLTNLKHNNIMVEKRNIDLEQRNRILEDRIDHIVRSIEEFQKADSYQ</sequence>
<dbReference type="AlphaFoldDB" id="A0ABC9GAF6"/>
<reference evidence="3" key="1">
    <citation type="submission" date="2024-10" db="EMBL/GenBank/DDBJ databases">
        <authorList>
            <person name="Ryan C."/>
        </authorList>
    </citation>
    <scope>NUCLEOTIDE SEQUENCE [LARGE SCALE GENOMIC DNA]</scope>
</reference>
<keyword evidence="4" id="KW-1185">Reference proteome</keyword>
<dbReference type="Proteomes" id="UP001497457">
    <property type="component" value="Chromosome 8b"/>
</dbReference>
<evidence type="ECO:0000313" key="4">
    <source>
        <dbReference type="Proteomes" id="UP001497457"/>
    </source>
</evidence>
<name>A0ABC9GAF6_9POAL</name>
<gene>
    <name evidence="3" type="ORF">URODEC1_LOCUS114165</name>
</gene>
<keyword evidence="1" id="KW-0175">Coiled coil</keyword>
<dbReference type="EMBL" id="OZ075118">
    <property type="protein sequence ID" value="CAL5091049.1"/>
    <property type="molecule type" value="Genomic_DNA"/>
</dbReference>
<protein>
    <submittedName>
        <fullName evidence="3">Uncharacterized protein</fullName>
    </submittedName>
</protein>
<accession>A0ABC9GAF6</accession>
<feature type="compositionally biased region" description="Polar residues" evidence="2">
    <location>
        <begin position="217"/>
        <end position="228"/>
    </location>
</feature>
<feature type="coiled-coil region" evidence="1">
    <location>
        <begin position="276"/>
        <end position="359"/>
    </location>
</feature>
<evidence type="ECO:0000256" key="2">
    <source>
        <dbReference type="SAM" id="MobiDB-lite"/>
    </source>
</evidence>
<feature type="compositionally biased region" description="Polar residues" evidence="2">
    <location>
        <begin position="64"/>
        <end position="73"/>
    </location>
</feature>
<feature type="region of interest" description="Disordered" evidence="2">
    <location>
        <begin position="1"/>
        <end position="34"/>
    </location>
</feature>
<feature type="region of interest" description="Disordered" evidence="2">
    <location>
        <begin position="209"/>
        <end position="229"/>
    </location>
</feature>
<evidence type="ECO:0000256" key="1">
    <source>
        <dbReference type="SAM" id="Coils"/>
    </source>
</evidence>